<keyword evidence="1" id="KW-0805">Transcription regulation</keyword>
<dbReference type="PANTHER" id="PTHR30154:SF34">
    <property type="entry name" value="TRANSCRIPTIONAL REGULATOR AZLB"/>
    <property type="match status" value="1"/>
</dbReference>
<evidence type="ECO:0000256" key="2">
    <source>
        <dbReference type="ARBA" id="ARBA00023125"/>
    </source>
</evidence>
<accession>A0ABX5QHY4</accession>
<dbReference type="InterPro" id="IPR036388">
    <property type="entry name" value="WH-like_DNA-bd_sf"/>
</dbReference>
<dbReference type="PROSITE" id="PS50956">
    <property type="entry name" value="HTH_ASNC_2"/>
    <property type="match status" value="1"/>
</dbReference>
<dbReference type="SMART" id="SM00344">
    <property type="entry name" value="HTH_ASNC"/>
    <property type="match status" value="1"/>
</dbReference>
<dbReference type="InterPro" id="IPR036390">
    <property type="entry name" value="WH_DNA-bd_sf"/>
</dbReference>
<dbReference type="InterPro" id="IPR019888">
    <property type="entry name" value="Tscrpt_reg_AsnC-like"/>
</dbReference>
<evidence type="ECO:0000256" key="3">
    <source>
        <dbReference type="ARBA" id="ARBA00023163"/>
    </source>
</evidence>
<dbReference type="InterPro" id="IPR019887">
    <property type="entry name" value="Tscrpt_reg_AsnC/Lrp_C"/>
</dbReference>
<dbReference type="Gene3D" id="3.30.70.920">
    <property type="match status" value="1"/>
</dbReference>
<dbReference type="RefSeq" id="WP_128387465.1">
    <property type="nucleotide sequence ID" value="NZ_CP035037.1"/>
</dbReference>
<organism evidence="5 6">
    <name type="scientific">Leucobacter muris</name>
    <dbReference type="NCBI Taxonomy" id="1935379"/>
    <lineage>
        <taxon>Bacteria</taxon>
        <taxon>Bacillati</taxon>
        <taxon>Actinomycetota</taxon>
        <taxon>Actinomycetes</taxon>
        <taxon>Micrococcales</taxon>
        <taxon>Microbacteriaceae</taxon>
        <taxon>Leucobacter</taxon>
    </lineage>
</organism>
<dbReference type="PANTHER" id="PTHR30154">
    <property type="entry name" value="LEUCINE-RESPONSIVE REGULATORY PROTEIN"/>
    <property type="match status" value="1"/>
</dbReference>
<keyword evidence="2" id="KW-0238">DNA-binding</keyword>
<dbReference type="Pfam" id="PF13404">
    <property type="entry name" value="HTH_AsnC-type"/>
    <property type="match status" value="1"/>
</dbReference>
<dbReference type="SUPFAM" id="SSF46785">
    <property type="entry name" value="Winged helix' DNA-binding domain"/>
    <property type="match status" value="1"/>
</dbReference>
<evidence type="ECO:0000313" key="6">
    <source>
        <dbReference type="Proteomes" id="UP000285768"/>
    </source>
</evidence>
<reference evidence="5 6" key="1">
    <citation type="submission" date="2019-01" db="EMBL/GenBank/DDBJ databases">
        <title>Leucobacter muris sp. nov. isolated from the nose of a laboratory mouse.</title>
        <authorList>
            <person name="Benga L."/>
            <person name="Sproeer C."/>
            <person name="Schumann P."/>
            <person name="Verbarg S."/>
            <person name="Bunk B."/>
            <person name="Engelhardt E."/>
            <person name="Benten P.M."/>
            <person name="Sager M."/>
        </authorList>
    </citation>
    <scope>NUCLEOTIDE SEQUENCE [LARGE SCALE GENOMIC DNA]</scope>
    <source>
        <strain evidence="5 6">DSM 101948</strain>
    </source>
</reference>
<name>A0ABX5QHY4_9MICO</name>
<gene>
    <name evidence="5" type="ORF">Leucomu_12920</name>
</gene>
<dbReference type="SUPFAM" id="SSF54909">
    <property type="entry name" value="Dimeric alpha+beta barrel"/>
    <property type="match status" value="1"/>
</dbReference>
<evidence type="ECO:0000256" key="1">
    <source>
        <dbReference type="ARBA" id="ARBA00023015"/>
    </source>
</evidence>
<dbReference type="InterPro" id="IPR000485">
    <property type="entry name" value="AsnC-type_HTH_dom"/>
</dbReference>
<dbReference type="EMBL" id="CP035037">
    <property type="protein sequence ID" value="QAB18689.1"/>
    <property type="molecule type" value="Genomic_DNA"/>
</dbReference>
<dbReference type="Pfam" id="PF01037">
    <property type="entry name" value="AsnC_trans_reg"/>
    <property type="match status" value="1"/>
</dbReference>
<proteinExistence type="predicted"/>
<sequence>MSRARSMDEKDRMILACLREDGRMPNTRIAERVGLTERTVRKRLQRLTQDQGLKVLPVIDPDLIGLDTCIYVGFNVERSKLQQVAARVAAMPEVRYLAHVAGPWDLLAEAFLGSREHLADFLLKEIGELEGVTSTETINVLRIAKFGYEWEVPDVTKEHLPEHSIAHPEG</sequence>
<keyword evidence="6" id="KW-1185">Reference proteome</keyword>
<dbReference type="PRINTS" id="PR00033">
    <property type="entry name" value="HTHASNC"/>
</dbReference>
<evidence type="ECO:0000313" key="5">
    <source>
        <dbReference type="EMBL" id="QAB18689.1"/>
    </source>
</evidence>
<keyword evidence="3" id="KW-0804">Transcription</keyword>
<feature type="domain" description="HTH asnC-type" evidence="4">
    <location>
        <begin position="7"/>
        <end position="67"/>
    </location>
</feature>
<protein>
    <submittedName>
        <fullName evidence="5">Lrp/AsnC family transcriptional regulator</fullName>
    </submittedName>
</protein>
<dbReference type="InterPro" id="IPR011008">
    <property type="entry name" value="Dimeric_a/b-barrel"/>
</dbReference>
<evidence type="ECO:0000259" key="4">
    <source>
        <dbReference type="PROSITE" id="PS50956"/>
    </source>
</evidence>
<dbReference type="Proteomes" id="UP000285768">
    <property type="component" value="Chromosome"/>
</dbReference>
<dbReference type="Gene3D" id="1.10.10.10">
    <property type="entry name" value="Winged helix-like DNA-binding domain superfamily/Winged helix DNA-binding domain"/>
    <property type="match status" value="1"/>
</dbReference>